<dbReference type="PANTHER" id="PTHR19303">
    <property type="entry name" value="TRANSPOSON"/>
    <property type="match status" value="1"/>
</dbReference>
<dbReference type="Pfam" id="PF03221">
    <property type="entry name" value="HTH_Tnp_Tc5"/>
    <property type="match status" value="1"/>
</dbReference>
<dbReference type="Pfam" id="PF03184">
    <property type="entry name" value="DDE_1"/>
    <property type="match status" value="1"/>
</dbReference>
<dbReference type="InterPro" id="IPR050863">
    <property type="entry name" value="CenT-Element_Derived"/>
</dbReference>
<proteinExistence type="predicted"/>
<dbReference type="PROSITE" id="PS51253">
    <property type="entry name" value="HTH_CENPB"/>
    <property type="match status" value="1"/>
</dbReference>
<organism evidence="4 5">
    <name type="scientific">Tetrapisispora phaffii (strain ATCC 24235 / CBS 4417 / NBRC 1672 / NRRL Y-8282 / UCD 70-5)</name>
    <name type="common">Yeast</name>
    <name type="synonym">Fabospora phaffii</name>
    <dbReference type="NCBI Taxonomy" id="1071381"/>
    <lineage>
        <taxon>Eukaryota</taxon>
        <taxon>Fungi</taxon>
        <taxon>Dikarya</taxon>
        <taxon>Ascomycota</taxon>
        <taxon>Saccharomycotina</taxon>
        <taxon>Saccharomycetes</taxon>
        <taxon>Saccharomycetales</taxon>
        <taxon>Saccharomycetaceae</taxon>
        <taxon>Tetrapisispora</taxon>
    </lineage>
</organism>
<feature type="region of interest" description="Disordered" evidence="2">
    <location>
        <begin position="550"/>
        <end position="571"/>
    </location>
</feature>
<dbReference type="Proteomes" id="UP000005666">
    <property type="component" value="Chromosome 1"/>
</dbReference>
<dbReference type="STRING" id="1071381.G8BN08"/>
<name>G8BN08_TETPH</name>
<dbReference type="KEGG" id="tpf:TPHA_0A02040"/>
<gene>
    <name evidence="4" type="primary">TPHA0A02040</name>
    <name evidence="4" type="ordered locus">TPHA_0A02040</name>
</gene>
<dbReference type="eggNOG" id="KOG3105">
    <property type="taxonomic scope" value="Eukaryota"/>
</dbReference>
<accession>G8BN08</accession>
<dbReference type="OrthoDB" id="125347at2759"/>
<dbReference type="RefSeq" id="XP_003683720.1">
    <property type="nucleotide sequence ID" value="XM_003683672.1"/>
</dbReference>
<keyword evidence="5" id="KW-1185">Reference proteome</keyword>
<dbReference type="GO" id="GO:0003677">
    <property type="term" value="F:DNA binding"/>
    <property type="evidence" value="ECO:0007669"/>
    <property type="project" value="UniProtKB-KW"/>
</dbReference>
<dbReference type="InterPro" id="IPR009057">
    <property type="entry name" value="Homeodomain-like_sf"/>
</dbReference>
<feature type="region of interest" description="Disordered" evidence="2">
    <location>
        <begin position="772"/>
        <end position="823"/>
    </location>
</feature>
<keyword evidence="1" id="KW-0238">DNA-binding</keyword>
<dbReference type="Gene3D" id="1.10.10.60">
    <property type="entry name" value="Homeodomain-like"/>
    <property type="match status" value="2"/>
</dbReference>
<dbReference type="SUPFAM" id="SSF46689">
    <property type="entry name" value="Homeodomain-like"/>
    <property type="match status" value="1"/>
</dbReference>
<evidence type="ECO:0000313" key="4">
    <source>
        <dbReference type="EMBL" id="CCE61286.1"/>
    </source>
</evidence>
<dbReference type="PANTHER" id="PTHR19303:SF73">
    <property type="entry name" value="PROTEIN PDC2"/>
    <property type="match status" value="1"/>
</dbReference>
<feature type="compositionally biased region" description="Polar residues" evidence="2">
    <location>
        <begin position="790"/>
        <end position="823"/>
    </location>
</feature>
<evidence type="ECO:0000256" key="1">
    <source>
        <dbReference type="ARBA" id="ARBA00023125"/>
    </source>
</evidence>
<dbReference type="GO" id="GO:0005634">
    <property type="term" value="C:nucleus"/>
    <property type="evidence" value="ECO:0007669"/>
    <property type="project" value="TreeGrafter"/>
</dbReference>
<evidence type="ECO:0000259" key="3">
    <source>
        <dbReference type="PROSITE" id="PS51253"/>
    </source>
</evidence>
<dbReference type="HOGENOM" id="CLU_009537_0_0_1"/>
<evidence type="ECO:0000256" key="2">
    <source>
        <dbReference type="SAM" id="MobiDB-lite"/>
    </source>
</evidence>
<dbReference type="EMBL" id="HE612856">
    <property type="protein sequence ID" value="CCE61286.1"/>
    <property type="molecule type" value="Genomic_DNA"/>
</dbReference>
<reference evidence="4 5" key="1">
    <citation type="journal article" date="2011" name="Proc. Natl. Acad. Sci. U.S.A.">
        <title>Evolutionary erosion of yeast sex chromosomes by mating-type switching accidents.</title>
        <authorList>
            <person name="Gordon J.L."/>
            <person name="Armisen D."/>
            <person name="Proux-Wera E."/>
            <person name="Oheigeartaigh S.S."/>
            <person name="Byrne K.P."/>
            <person name="Wolfe K.H."/>
        </authorList>
    </citation>
    <scope>NUCLEOTIDE SEQUENCE [LARGE SCALE GENOMIC DNA]</scope>
    <source>
        <strain evidence="5">ATCC 24235 / CBS 4417 / NBRC 1672 / NRRL Y-8282 / UCD 70-5</strain>
    </source>
</reference>
<dbReference type="InterPro" id="IPR006600">
    <property type="entry name" value="HTH_CenpB_DNA-bd_dom"/>
</dbReference>
<protein>
    <recommendedName>
        <fullName evidence="3">HTH CENPB-type domain-containing protein</fullName>
    </recommendedName>
</protein>
<dbReference type="GeneID" id="11532238"/>
<evidence type="ECO:0000313" key="5">
    <source>
        <dbReference type="Proteomes" id="UP000005666"/>
    </source>
</evidence>
<dbReference type="SMART" id="SM00674">
    <property type="entry name" value="CENPB"/>
    <property type="match status" value="1"/>
</dbReference>
<dbReference type="OMA" id="FIRESWN"/>
<dbReference type="InterPro" id="IPR004875">
    <property type="entry name" value="DDE_SF_endonuclease_dom"/>
</dbReference>
<feature type="domain" description="HTH CENPB-type" evidence="3">
    <location>
        <begin position="63"/>
        <end position="138"/>
    </location>
</feature>
<dbReference type="AlphaFoldDB" id="G8BN08"/>
<sequence length="823" mass="93609">MLSIEQRYNICLISEKYPNWTQTQLAQWAYETLHLSKVPSQGAISRMLAKKEVYMNSKEHEKSAIRIRNPINVLVRRVLQEWISQSCWNGLPITLPILQETAKSIWNKLPDEHREGDGSFSAKWIINCISRMGLDINILCDGKLKTPKVWNFEERHELKKMLIDKELNSNNIFTVDETLLAYDLPLDYSQYDKLDGNSTDIDVATVMLCSNLDGSEKLNPLVVGKYDSYTSFRNYFPDQPTDRISEALLGQKMALRFDLSYHSNRKASLTSSLFHDWLVSWDKRLVANNRKIVIILDDSSSHRVVNLKLKNIELFFASSNSKFLPFNWGVMDEFKTRYRIKQYQALIELQSKIINQNNLNNNTDEDNGNMNDDNILQKLMSPAQSKLTMSNAFKFIRESWNEIDCDAIKSSWRSSGLIPSDINIKIEDRATTYKKNINLSNEIEFLCNKYQCERKWDHDLLLNLNIESKTSTFLSIEELVDCSIIEKTEINPVGVVPQNTPTNFSYSPNAQVTTSNMNNTLSINNTGDNNSLSPTAVEKAYKVTKGYNRQNKTTYDKPNTYSSNLTTNRGTFNQTTQNSNYAVDLDALLNPNTYSFLKGNNINISNFIDRPTMFTDNNIDDMIIPNDIENDKISDYLNDIIESKFQISTPESANTNVESTSVNNLASDEGKIFPIFGIPDSGRIPPQIPEQKPYIPPKEIPQLNFGWEQDDESISKNSLLTNIDIAKSLGSILKNVLANELSLSPSTMFELKSRYESVLKVVKSNSTSTNLKVNDEAKTGSHVYNPNPPNQAEVSSKGRTGNSNQPTFNQEPDTSNPSINFGF</sequence>